<protein>
    <submittedName>
        <fullName evidence="3">Type IV pilus biogenesis protein PilP</fullName>
    </submittedName>
</protein>
<keyword evidence="4" id="KW-1185">Reference proteome</keyword>
<dbReference type="NCBIfam" id="TIGR03021">
    <property type="entry name" value="pilP_fam"/>
    <property type="match status" value="1"/>
</dbReference>
<reference evidence="3 4" key="1">
    <citation type="submission" date="2019-07" db="EMBL/GenBank/DDBJ databases">
        <title>Genome sequencing of lignin-degrading bacterial isolates.</title>
        <authorList>
            <person name="Gladden J."/>
        </authorList>
    </citation>
    <scope>NUCLEOTIDE SEQUENCE [LARGE SCALE GENOMIC DNA]</scope>
    <source>
        <strain evidence="3 4">J11</strain>
    </source>
</reference>
<dbReference type="EMBL" id="VLJN01000007">
    <property type="protein sequence ID" value="TWG87967.1"/>
    <property type="molecule type" value="Genomic_DNA"/>
</dbReference>
<evidence type="ECO:0000256" key="1">
    <source>
        <dbReference type="SAM" id="MobiDB-lite"/>
    </source>
</evidence>
<comment type="caution">
    <text evidence="3">The sequence shown here is derived from an EMBL/GenBank/DDBJ whole genome shotgun (WGS) entry which is preliminary data.</text>
</comment>
<dbReference type="Proteomes" id="UP000318141">
    <property type="component" value="Unassembled WGS sequence"/>
</dbReference>
<proteinExistence type="predicted"/>
<feature type="chain" id="PRO_5022100111" evidence="2">
    <location>
        <begin position="25"/>
        <end position="218"/>
    </location>
</feature>
<dbReference type="InterPro" id="IPR022753">
    <property type="entry name" value="T4SS_pilus_biogen_PilP"/>
</dbReference>
<feature type="region of interest" description="Disordered" evidence="1">
    <location>
        <begin position="60"/>
        <end position="86"/>
    </location>
</feature>
<evidence type="ECO:0000313" key="4">
    <source>
        <dbReference type="Proteomes" id="UP000318141"/>
    </source>
</evidence>
<evidence type="ECO:0000256" key="2">
    <source>
        <dbReference type="SAM" id="SignalP"/>
    </source>
</evidence>
<organism evidence="3 4">
    <name type="scientific">Cupriavidus gilardii J11</name>
    <dbReference type="NCBI Taxonomy" id="936133"/>
    <lineage>
        <taxon>Bacteria</taxon>
        <taxon>Pseudomonadati</taxon>
        <taxon>Pseudomonadota</taxon>
        <taxon>Betaproteobacteria</taxon>
        <taxon>Burkholderiales</taxon>
        <taxon>Burkholderiaceae</taxon>
        <taxon>Cupriavidus</taxon>
    </lineage>
</organism>
<sequence>MKPREMKAACAHLAAATLVSMAVAAFPAAAHGSLNPAAAAIAAAGSGEIAKPPAVKPAEAAAIPAKRESTSNATISGAGVETGQSGRMTEASELAALQAQHALWKVKAEIAKLKAEVRRNEEGAGLPPGMPAVGPGISLQSPMPMQRPIERVAPMSADSPRVLSVRAFDGDYTAVLEVGGQTTPVQAGDTLDGGWKVVTIGDDGVKLANGKRVRMLRP</sequence>
<name>A0A562BRW3_9BURK</name>
<accession>A0A562BRW3</accession>
<gene>
    <name evidence="3" type="ORF">L602_001500001000</name>
</gene>
<evidence type="ECO:0000313" key="3">
    <source>
        <dbReference type="EMBL" id="TWG87967.1"/>
    </source>
</evidence>
<feature type="signal peptide" evidence="2">
    <location>
        <begin position="1"/>
        <end position="24"/>
    </location>
</feature>
<keyword evidence="2" id="KW-0732">Signal</keyword>
<dbReference type="AlphaFoldDB" id="A0A562BRW3"/>